<keyword evidence="4" id="KW-1185">Reference proteome</keyword>
<accession>A0ABT3T0J9</accession>
<feature type="region of interest" description="Disordered" evidence="2">
    <location>
        <begin position="389"/>
        <end position="423"/>
    </location>
</feature>
<dbReference type="EMBL" id="SHNO01000001">
    <property type="protein sequence ID" value="MCX2975773.1"/>
    <property type="molecule type" value="Genomic_DNA"/>
</dbReference>
<evidence type="ECO:0000256" key="2">
    <source>
        <dbReference type="SAM" id="MobiDB-lite"/>
    </source>
</evidence>
<dbReference type="Gene3D" id="2.40.50.100">
    <property type="match status" value="1"/>
</dbReference>
<evidence type="ECO:0000256" key="1">
    <source>
        <dbReference type="ARBA" id="ARBA00009477"/>
    </source>
</evidence>
<proteinExistence type="inferred from homology"/>
<gene>
    <name evidence="3" type="ORF">EYC82_00200</name>
</gene>
<comment type="similarity">
    <text evidence="1">Belongs to the membrane fusion protein (MFP) (TC 8.A.1) family.</text>
</comment>
<organism evidence="3 4">
    <name type="scientific">Candidatus Marimicrobium litorale</name>
    <dbReference type="NCBI Taxonomy" id="2518991"/>
    <lineage>
        <taxon>Bacteria</taxon>
        <taxon>Pseudomonadati</taxon>
        <taxon>Pseudomonadota</taxon>
        <taxon>Gammaproteobacteria</taxon>
        <taxon>Cellvibrionales</taxon>
        <taxon>Halieaceae</taxon>
        <taxon>Marimicrobium</taxon>
    </lineage>
</organism>
<evidence type="ECO:0000313" key="4">
    <source>
        <dbReference type="Proteomes" id="UP001143304"/>
    </source>
</evidence>
<dbReference type="RefSeq" id="WP_279247539.1">
    <property type="nucleotide sequence ID" value="NZ_SHNO01000001.1"/>
</dbReference>
<name>A0ABT3T0J9_9GAMM</name>
<dbReference type="Gene3D" id="1.10.287.470">
    <property type="entry name" value="Helix hairpin bin"/>
    <property type="match status" value="1"/>
</dbReference>
<reference evidence="3" key="1">
    <citation type="submission" date="2019-02" db="EMBL/GenBank/DDBJ databases">
        <authorList>
            <person name="Li S.-H."/>
        </authorList>
    </citation>
    <scope>NUCLEOTIDE SEQUENCE</scope>
    <source>
        <strain evidence="3">IMCC11814</strain>
    </source>
</reference>
<dbReference type="Proteomes" id="UP001143304">
    <property type="component" value="Unassembled WGS sequence"/>
</dbReference>
<dbReference type="NCBIfam" id="TIGR01730">
    <property type="entry name" value="RND_mfp"/>
    <property type="match status" value="1"/>
</dbReference>
<dbReference type="PANTHER" id="PTHR30469:SF12">
    <property type="entry name" value="MULTIDRUG RESISTANCE PROTEIN MDTA"/>
    <property type="match status" value="1"/>
</dbReference>
<evidence type="ECO:0000313" key="3">
    <source>
        <dbReference type="EMBL" id="MCX2975773.1"/>
    </source>
</evidence>
<dbReference type="PANTHER" id="PTHR30469">
    <property type="entry name" value="MULTIDRUG RESISTANCE PROTEIN MDTA"/>
    <property type="match status" value="1"/>
</dbReference>
<dbReference type="SUPFAM" id="SSF111369">
    <property type="entry name" value="HlyD-like secretion proteins"/>
    <property type="match status" value="1"/>
</dbReference>
<dbReference type="Gene3D" id="2.40.30.170">
    <property type="match status" value="1"/>
</dbReference>
<sequence>MASRKKQLLISLTMLAGSAAITLLLYINRPPTEIAVPVYTPVSIDVAEVVKQNLRIEVQAQGTVTPLQETSLLAEVSGRIIEVSPSFTVGGFVDKDAMLLRIDPRDHETNQLRAEAALKVAQSSLAQEKGMAKVAESEWKKLPKGSQRSEEAKALYLRQPQLAQAQAQMLAAQADLNTAQDNLERTIIRAPYAALIRHKQSELGQFVAPGSALANIFSIETAEVRLPIPQNRLDYLDLPGPRETGEGSVIDLYTDVAGEINHWTAHLHRTEGVFDERSRSLYAVARIDDPYDLNQKSGEPLRIGTFVNANIEGRELKDIVTLPRYVLRAGDIVWVVDERKRLRNRKVTLLNTGGDFIYVSGGLNNGDLVSLTTLDNSFDGSEIVIQSQTPTNQLDKSGMPADAQGHGNAEVSKAPAQTSRAES</sequence>
<dbReference type="Gene3D" id="2.40.420.20">
    <property type="match status" value="1"/>
</dbReference>
<protein>
    <submittedName>
        <fullName evidence="3">Efflux RND transporter periplasmic adaptor subunit</fullName>
    </submittedName>
</protein>
<comment type="caution">
    <text evidence="3">The sequence shown here is derived from an EMBL/GenBank/DDBJ whole genome shotgun (WGS) entry which is preliminary data.</text>
</comment>
<dbReference type="InterPro" id="IPR006143">
    <property type="entry name" value="RND_pump_MFP"/>
</dbReference>